<dbReference type="InterPro" id="IPR005467">
    <property type="entry name" value="His_kinase_dom"/>
</dbReference>
<name>A0A0J6CU93_9BACL</name>
<dbReference type="AlphaFoldDB" id="A0A0J6CU93"/>
<dbReference type="RefSeq" id="WP_048311474.1">
    <property type="nucleotide sequence ID" value="NZ_CP119526.1"/>
</dbReference>
<evidence type="ECO:0000256" key="2">
    <source>
        <dbReference type="ARBA" id="ARBA00012438"/>
    </source>
</evidence>
<feature type="transmembrane region" description="Helical" evidence="8">
    <location>
        <begin position="9"/>
        <end position="30"/>
    </location>
</feature>
<evidence type="ECO:0000256" key="1">
    <source>
        <dbReference type="ARBA" id="ARBA00000085"/>
    </source>
</evidence>
<feature type="transmembrane region" description="Helical" evidence="8">
    <location>
        <begin position="265"/>
        <end position="288"/>
    </location>
</feature>
<evidence type="ECO:0000256" key="7">
    <source>
        <dbReference type="ARBA" id="ARBA00023012"/>
    </source>
</evidence>
<protein>
    <recommendedName>
        <fullName evidence="2">histidine kinase</fullName>
        <ecNumber evidence="2">2.7.13.3</ecNumber>
    </recommendedName>
</protein>
<dbReference type="PROSITE" id="PS50109">
    <property type="entry name" value="HIS_KIN"/>
    <property type="match status" value="1"/>
</dbReference>
<feature type="domain" description="Histidine kinase" evidence="9">
    <location>
        <begin position="663"/>
        <end position="754"/>
    </location>
</feature>
<dbReference type="CDD" id="cd16917">
    <property type="entry name" value="HATPase_UhpB-NarQ-NarX-like"/>
    <property type="match status" value="1"/>
</dbReference>
<feature type="transmembrane region" description="Helical" evidence="8">
    <location>
        <begin position="228"/>
        <end position="253"/>
    </location>
</feature>
<evidence type="ECO:0000313" key="11">
    <source>
        <dbReference type="Proteomes" id="UP000035996"/>
    </source>
</evidence>
<dbReference type="SMART" id="SM00387">
    <property type="entry name" value="HATPase_c"/>
    <property type="match status" value="1"/>
</dbReference>
<dbReference type="EMBL" id="LELK01000004">
    <property type="protein sequence ID" value="KMM36763.1"/>
    <property type="molecule type" value="Genomic_DNA"/>
</dbReference>
<keyword evidence="11" id="KW-1185">Reference proteome</keyword>
<organism evidence="10 11">
    <name type="scientific">Guptibacillus hwajinpoensis</name>
    <dbReference type="NCBI Taxonomy" id="208199"/>
    <lineage>
        <taxon>Bacteria</taxon>
        <taxon>Bacillati</taxon>
        <taxon>Bacillota</taxon>
        <taxon>Bacilli</taxon>
        <taxon>Bacillales</taxon>
        <taxon>Guptibacillaceae</taxon>
        <taxon>Guptibacillus</taxon>
    </lineage>
</organism>
<evidence type="ECO:0000259" key="9">
    <source>
        <dbReference type="PROSITE" id="PS50109"/>
    </source>
</evidence>
<keyword evidence="5" id="KW-0418">Kinase</keyword>
<keyword evidence="8" id="KW-1133">Transmembrane helix</keyword>
<dbReference type="EC" id="2.7.13.3" evidence="2"/>
<feature type="transmembrane region" description="Helical" evidence="8">
    <location>
        <begin position="114"/>
        <end position="133"/>
    </location>
</feature>
<comment type="catalytic activity">
    <reaction evidence="1">
        <text>ATP + protein L-histidine = ADP + protein N-phospho-L-histidine.</text>
        <dbReference type="EC" id="2.7.13.3"/>
    </reaction>
</comment>
<dbReference type="GO" id="GO:0000160">
    <property type="term" value="P:phosphorelay signal transduction system"/>
    <property type="evidence" value="ECO:0007669"/>
    <property type="project" value="UniProtKB-KW"/>
</dbReference>
<evidence type="ECO:0000256" key="8">
    <source>
        <dbReference type="SAM" id="Phobius"/>
    </source>
</evidence>
<evidence type="ECO:0000256" key="6">
    <source>
        <dbReference type="ARBA" id="ARBA00022840"/>
    </source>
</evidence>
<gene>
    <name evidence="10" type="ORF">AB986_12550</name>
</gene>
<feature type="transmembrane region" description="Helical" evidence="8">
    <location>
        <begin position="142"/>
        <end position="161"/>
    </location>
</feature>
<keyword evidence="3" id="KW-0808">Transferase</keyword>
<evidence type="ECO:0000256" key="5">
    <source>
        <dbReference type="ARBA" id="ARBA00022777"/>
    </source>
</evidence>
<dbReference type="Pfam" id="PF02518">
    <property type="entry name" value="HATPase_c"/>
    <property type="match status" value="1"/>
</dbReference>
<dbReference type="STRING" id="157733.AB986_12550"/>
<dbReference type="PANTHER" id="PTHR24421:SF10">
    <property type="entry name" value="NITRATE_NITRITE SENSOR PROTEIN NARQ"/>
    <property type="match status" value="1"/>
</dbReference>
<evidence type="ECO:0000256" key="4">
    <source>
        <dbReference type="ARBA" id="ARBA00022741"/>
    </source>
</evidence>
<dbReference type="SUPFAM" id="SSF55874">
    <property type="entry name" value="ATPase domain of HSP90 chaperone/DNA topoisomerase II/histidine kinase"/>
    <property type="match status" value="1"/>
</dbReference>
<feature type="transmembrane region" description="Helical" evidence="8">
    <location>
        <begin position="326"/>
        <end position="347"/>
    </location>
</feature>
<reference evidence="10" key="1">
    <citation type="submission" date="2015-06" db="EMBL/GenBank/DDBJ databases">
        <authorList>
            <person name="Liu B."/>
            <person name="Wang J."/>
            <person name="Zhu Y."/>
            <person name="Liu G."/>
            <person name="Chen Q."/>
            <person name="Zheng C."/>
            <person name="Che J."/>
            <person name="Ge C."/>
            <person name="Shi H."/>
            <person name="Pan Z."/>
            <person name="Liu X."/>
        </authorList>
    </citation>
    <scope>NUCLEOTIDE SEQUENCE [LARGE SCALE GENOMIC DNA]</scope>
    <source>
        <strain evidence="10">DSM 16346</strain>
    </source>
</reference>
<sequence length="766" mass="87016">MTSNGKNKLVMYSVGILFLGCVYFFTPFVFNFSSGYISINPKVSNIGIGVASGNSSFKSVEEGDIIISIDGNPYASETGSVWGVVSGIDYALLKDSSNNIYSVTLKEDPQKNLYLLHVFISALLLMFASYTYIRKSYIKEALVFYILCSSMAFTIISITPSQMGLPYAHVIGVVSILLTSHCLVHFFTTYPTQIRKVLKSKLLHISYFFIGSSLIFLLLIYFTKFSPIRVIIEGLVIGHFLFAGTTSIFLLIMYQRFTSAVETKIYYIISCLLIGFVPVILFVIIPIMMNWKSINSELTIPFILVLPITLSLLLMNKGLSIYIKEIITTVHYVVSIFLTLTLMYLLSFSMKHKIGSIENLSGRTYETIIIISSIVLFIFSYKFIKYLHNKLLPDVFSISPPSPVLSNVIKGEHALHIGRTICNLIHSIARVNGVCLVWRDRETQKILHSTGVLHGKDILTLNIEKKDKDSDLRYTSFVLRDFETELGVLYLAKYSSEPPLKPKELKIIRSFIKDIVELLRSVRNLKYTQEHSNSFQFSKSSQSFKKISDLLIKTKEDEKKELSNWLHDGVLQNLIFISNDIKLSQKNNHELNLVHLNQQIVETISMIRKMCNELHPIMVDDFGLKASIKSFLNKLNPPTTELSFVFEGNCHELTSYVRVHVFRVIRELIINAIKHAQASKVSLYVEISSNTIHVKLSDNGVGFQVPKEITELLHKKSMGLFTTYKQIEELNGNLEIYSTINEGTTIYFEVPIEGENANEENKYRIS</sequence>
<feature type="transmembrane region" description="Helical" evidence="8">
    <location>
        <begin position="167"/>
        <end position="190"/>
    </location>
</feature>
<keyword evidence="7" id="KW-0902">Two-component regulatory system</keyword>
<dbReference type="Gene3D" id="3.30.565.10">
    <property type="entry name" value="Histidine kinase-like ATPase, C-terminal domain"/>
    <property type="match status" value="1"/>
</dbReference>
<evidence type="ECO:0000313" key="10">
    <source>
        <dbReference type="EMBL" id="KMM36763.1"/>
    </source>
</evidence>
<dbReference type="GO" id="GO:0004673">
    <property type="term" value="F:protein histidine kinase activity"/>
    <property type="evidence" value="ECO:0007669"/>
    <property type="project" value="UniProtKB-EC"/>
</dbReference>
<dbReference type="OrthoDB" id="9768405at2"/>
<comment type="caution">
    <text evidence="10">The sequence shown here is derived from an EMBL/GenBank/DDBJ whole genome shotgun (WGS) entry which is preliminary data.</text>
</comment>
<dbReference type="PROSITE" id="PS51257">
    <property type="entry name" value="PROKAR_LIPOPROTEIN"/>
    <property type="match status" value="1"/>
</dbReference>
<dbReference type="InterPro" id="IPR036890">
    <property type="entry name" value="HATPase_C_sf"/>
</dbReference>
<feature type="transmembrane region" description="Helical" evidence="8">
    <location>
        <begin position="367"/>
        <end position="384"/>
    </location>
</feature>
<dbReference type="InterPro" id="IPR003594">
    <property type="entry name" value="HATPase_dom"/>
</dbReference>
<keyword evidence="8" id="KW-0472">Membrane</keyword>
<keyword evidence="6" id="KW-0067">ATP-binding</keyword>
<dbReference type="Proteomes" id="UP000035996">
    <property type="component" value="Unassembled WGS sequence"/>
</dbReference>
<dbReference type="PANTHER" id="PTHR24421">
    <property type="entry name" value="NITRATE/NITRITE SENSOR PROTEIN NARX-RELATED"/>
    <property type="match status" value="1"/>
</dbReference>
<keyword evidence="8" id="KW-0812">Transmembrane</keyword>
<dbReference type="InterPro" id="IPR050482">
    <property type="entry name" value="Sensor_HK_TwoCompSys"/>
</dbReference>
<feature type="transmembrane region" description="Helical" evidence="8">
    <location>
        <begin position="294"/>
        <end position="314"/>
    </location>
</feature>
<keyword evidence="4" id="KW-0547">Nucleotide-binding</keyword>
<feature type="transmembrane region" description="Helical" evidence="8">
    <location>
        <begin position="202"/>
        <end position="222"/>
    </location>
</feature>
<proteinExistence type="predicted"/>
<accession>A0A0J6CU93</accession>
<dbReference type="GO" id="GO:0005524">
    <property type="term" value="F:ATP binding"/>
    <property type="evidence" value="ECO:0007669"/>
    <property type="project" value="UniProtKB-KW"/>
</dbReference>
<evidence type="ECO:0000256" key="3">
    <source>
        <dbReference type="ARBA" id="ARBA00022679"/>
    </source>
</evidence>